<dbReference type="eggNOG" id="COG1476">
    <property type="taxonomic scope" value="Bacteria"/>
</dbReference>
<dbReference type="InterPro" id="IPR001387">
    <property type="entry name" value="Cro/C1-type_HTH"/>
</dbReference>
<dbReference type="Gene3D" id="1.10.260.40">
    <property type="entry name" value="lambda repressor-like DNA-binding domains"/>
    <property type="match status" value="1"/>
</dbReference>
<evidence type="ECO:0000313" key="2">
    <source>
        <dbReference type="EMBL" id="NDO69239.1"/>
    </source>
</evidence>
<dbReference type="Proteomes" id="UP000474104">
    <property type="component" value="Unassembled WGS sequence"/>
</dbReference>
<dbReference type="AlphaFoldDB" id="N1ZTL2"/>
<comment type="caution">
    <text evidence="3">The sequence shown here is derived from an EMBL/GenBank/DDBJ whole genome shotgun (WGS) entry which is preliminary data.</text>
</comment>
<name>N1ZTL2_9FIRM</name>
<keyword evidence="4" id="KW-1185">Reference proteome</keyword>
<reference evidence="3" key="1">
    <citation type="submission" date="2018-10" db="EMBL/GenBank/DDBJ databases">
        <title>Schaedlerella arabinophila gen. nov. sp. nov., isolated from the mouse intestinal tract and comparative analysis with the genome of the closely related altered Schaedler flora strain ASF502.</title>
        <authorList>
            <person name="Miyake S."/>
            <person name="Soh M."/>
            <person name="Seedorf H."/>
        </authorList>
    </citation>
    <scope>NUCLEOTIDE SEQUENCE [LARGE SCALE GENOMIC DNA]</scope>
    <source>
        <strain evidence="3">DSM 106076</strain>
    </source>
</reference>
<proteinExistence type="predicted"/>
<dbReference type="HOGENOM" id="CLU_066192_17_15_9"/>
<dbReference type="SUPFAM" id="SSF47413">
    <property type="entry name" value="lambda repressor-like DNA-binding domains"/>
    <property type="match status" value="1"/>
</dbReference>
<dbReference type="RefSeq" id="WP_004073797.1">
    <property type="nucleotide sequence ID" value="NZ_CASCYM010000014.1"/>
</dbReference>
<feature type="domain" description="HTH cro/C1-type" evidence="1">
    <location>
        <begin position="10"/>
        <end position="64"/>
    </location>
</feature>
<dbReference type="Proteomes" id="UP000274920">
    <property type="component" value="Unassembled WGS sequence"/>
</dbReference>
<dbReference type="PROSITE" id="PS50943">
    <property type="entry name" value="HTH_CROC1"/>
    <property type="match status" value="1"/>
</dbReference>
<dbReference type="OrthoDB" id="2187867at2"/>
<dbReference type="InterPro" id="IPR010982">
    <property type="entry name" value="Lambda_DNA-bd_dom_sf"/>
</dbReference>
<organism evidence="3 4">
    <name type="scientific">Schaedlerella arabinosiphila</name>
    <dbReference type="NCBI Taxonomy" id="2044587"/>
    <lineage>
        <taxon>Bacteria</taxon>
        <taxon>Bacillati</taxon>
        <taxon>Bacillota</taxon>
        <taxon>Clostridia</taxon>
        <taxon>Lachnospirales</taxon>
        <taxon>Lachnospiraceae</taxon>
        <taxon>Schaedlerella</taxon>
    </lineage>
</organism>
<reference evidence="2 5" key="2">
    <citation type="submission" date="2019-07" db="EMBL/GenBank/DDBJ databases">
        <title>Draft genome sequences of 15 bacterial species constituting the stable defined intestinal microbiota of the GM15 gnotobiotic mouse model.</title>
        <authorList>
            <person name="Elie C."/>
            <person name="Mathieu A."/>
            <person name="Saliou A."/>
            <person name="Darnaud M."/>
            <person name="Leulier F."/>
            <person name="Tamellini A."/>
        </authorList>
    </citation>
    <scope>NUCLEOTIDE SEQUENCE [LARGE SCALE GENOMIC DNA]</scope>
    <source>
        <strain evidence="5">ASF 502</strain>
        <strain evidence="2">MD300</strain>
    </source>
</reference>
<accession>A0A426DHK4</accession>
<accession>N1ZTL2</accession>
<evidence type="ECO:0000259" key="1">
    <source>
        <dbReference type="PROSITE" id="PS50943"/>
    </source>
</evidence>
<evidence type="ECO:0000313" key="5">
    <source>
        <dbReference type="Proteomes" id="UP000474104"/>
    </source>
</evidence>
<protein>
    <submittedName>
        <fullName evidence="2">Helix-turn-helix transcriptional regulator</fullName>
    </submittedName>
    <submittedName>
        <fullName evidence="3">XRE family transcriptional regulator</fullName>
    </submittedName>
</protein>
<dbReference type="GO" id="GO:0003677">
    <property type="term" value="F:DNA binding"/>
    <property type="evidence" value="ECO:0007669"/>
    <property type="project" value="InterPro"/>
</dbReference>
<dbReference type="EMBL" id="RHJS01000002">
    <property type="protein sequence ID" value="RRK32337.1"/>
    <property type="molecule type" value="Genomic_DNA"/>
</dbReference>
<gene>
    <name evidence="3" type="ORF">EBB54_13930</name>
    <name evidence="2" type="ORF">FMM80_11320</name>
</gene>
<evidence type="ECO:0000313" key="4">
    <source>
        <dbReference type="Proteomes" id="UP000274920"/>
    </source>
</evidence>
<dbReference type="EMBL" id="VIRB01000066">
    <property type="protein sequence ID" value="NDO69239.1"/>
    <property type="molecule type" value="Genomic_DNA"/>
</dbReference>
<evidence type="ECO:0000313" key="3">
    <source>
        <dbReference type="EMBL" id="RRK32337.1"/>
    </source>
</evidence>
<sequence length="109" mass="12969">MYEDFFADRMASLRMKRSVSAREMSLTIGQNESYINRIENRQTFPSMQAFFYICEYFQITPKDFFDSENPNPAKINDIVNILYTLDDDQLDIIFNVANGLSHRKREHIR</sequence>
<dbReference type="STRING" id="2044587.C824_05770"/>
<dbReference type="CDD" id="cd00093">
    <property type="entry name" value="HTH_XRE"/>
    <property type="match status" value="1"/>
</dbReference>
<dbReference type="SMART" id="SM00530">
    <property type="entry name" value="HTH_XRE"/>
    <property type="match status" value="1"/>
</dbReference>